<dbReference type="FunFam" id="3.40.309.10:FF:000005">
    <property type="entry name" value="1-pyrroline-5-carboxylate dehydrogenase 1"/>
    <property type="match status" value="1"/>
</dbReference>
<dbReference type="InterPro" id="IPR015590">
    <property type="entry name" value="Aldehyde_DH_dom"/>
</dbReference>
<comment type="similarity">
    <text evidence="5">In the C-terminal section; belongs to the aldehyde dehydrogenase family.</text>
</comment>
<evidence type="ECO:0000256" key="3">
    <source>
        <dbReference type="ARBA" id="ARBA00023027"/>
    </source>
</evidence>
<dbReference type="PIRSF" id="PIRSF000197">
    <property type="entry name" value="Bifunct_PutA"/>
    <property type="match status" value="1"/>
</dbReference>
<dbReference type="GO" id="GO:0010133">
    <property type="term" value="P:L-proline catabolic process to L-glutamate"/>
    <property type="evidence" value="ECO:0007669"/>
    <property type="project" value="UniProtKB-UniRule"/>
</dbReference>
<feature type="domain" description="Proline dehydrogenase" evidence="8">
    <location>
        <begin position="186"/>
        <end position="478"/>
    </location>
</feature>
<keyword evidence="5" id="KW-0274">FAD</keyword>
<dbReference type="SUPFAM" id="SSF53720">
    <property type="entry name" value="ALDH-like"/>
    <property type="match status" value="1"/>
</dbReference>
<dbReference type="Gene3D" id="3.40.309.10">
    <property type="entry name" value="Aldehyde Dehydrogenase, Chain A, domain 2"/>
    <property type="match status" value="1"/>
</dbReference>
<accession>A0A1N6G3X6</accession>
<dbReference type="EMBL" id="FSQW01000002">
    <property type="protein sequence ID" value="SIO02245.1"/>
    <property type="molecule type" value="Genomic_DNA"/>
</dbReference>
<dbReference type="GO" id="GO:0003677">
    <property type="term" value="F:DNA binding"/>
    <property type="evidence" value="ECO:0007669"/>
    <property type="project" value="UniProtKB-KW"/>
</dbReference>
<evidence type="ECO:0000313" key="11">
    <source>
        <dbReference type="Proteomes" id="UP000185192"/>
    </source>
</evidence>
<dbReference type="GO" id="GO:0004657">
    <property type="term" value="F:proline dehydrogenase activity"/>
    <property type="evidence" value="ECO:0007669"/>
    <property type="project" value="UniProtKB-UniRule"/>
</dbReference>
<dbReference type="InterPro" id="IPR029041">
    <property type="entry name" value="FAD-linked_oxidoreductase-like"/>
</dbReference>
<dbReference type="InterPro" id="IPR016161">
    <property type="entry name" value="Ald_DH/histidinol_DH"/>
</dbReference>
<dbReference type="AlphaFoldDB" id="A0A1N6G3X6"/>
<dbReference type="GO" id="GO:0003842">
    <property type="term" value="F:L-glutamate gamma-semialdehyde dehydrogenase activity"/>
    <property type="evidence" value="ECO:0007669"/>
    <property type="project" value="UniProtKB-UniRule"/>
</dbReference>
<dbReference type="InterPro" id="IPR025703">
    <property type="entry name" value="Bifunct_PutA"/>
</dbReference>
<comment type="pathway">
    <text evidence="1 5">Amino-acid degradation; L-proline degradation into L-glutamate; L-glutamate from L-proline: step 2/2.</text>
</comment>
<dbReference type="Pfam" id="PF01619">
    <property type="entry name" value="Pro_dh"/>
    <property type="match status" value="1"/>
</dbReference>
<dbReference type="OrthoDB" id="9812625at2"/>
<sequence length="1237" mass="134781">MNQHRRIDSATRDLRDQIAESTLRDEEELFRELSDYLGLDEERWQEIAVSSRELIVNLRAGQGRPLIDQFLTEYGLSNDEGVQLMRLAEALSRTSDSCTADELIRDKIAGRNWLAHTGAGRSLPMRLSGHALNLTDKWLGWSGKPLPFPLRQIGQCGNALIRFGTRFAIRALSGQFVFAETLEKALSRARQYGRKGYLFSFDMLGEAARTKSDAEGYYAAYVRALDNVCTDARSADPRHNHGISVKLSALHPRYEFAQAEDVVPEIADLLVPLAVKARAANVQMTIDAEEAERLDISMDVLSSLISRPELKGWHGLGFVVQAYQRRAMPLLFWLSEQAERLGAPLFIRLVKGAYWDSEIKGAQEMGLDSYPVFTRKEMTDLSYLACAKKLLAHPDRFSPQFATHNAHSVTAIRALAGDDRDLEFQRLFGMGQQLHDTILAEPNIISRIYAPVGTQKDLLSYLIRRLLENGANSSFVNKLADPAVDASLLSRDPVNSLNRYNDIPNANIPQPRQYLRKTRESARGRDLSCPLDRRKFADGIAGARQVKFTAVPLIGGRRHDGTAENVRNPAVRSEVVGEVQAASAETAELAIQTADSAFASWSGRPAAERADILDRAAGLLEEQADIFHDLAIREAGKTWQDAIDEVREAVDFCRYYAAQVRSETFSNRHSLGVVVCISPWNFPLAIFLGQVVAALAAGNTAVAKPAEQTPLIAAQAVRLLHEAGIPAEVVNFVPGNGALVGESLVAHPKTAGICFTGSTATARRIAARMAETGRATAPLIAETGGINAMIVDSSALLEQTVDAVISSAFQSAGQRCSALRILCVQEDIADEMIRLLGGAMAALTVGDPASLATDIGPVIDATARDNIADHINHLEQSASKIGEAPATSLPDGTFIAPVAYELDKFADLQREIFGPVLHVVRFRASERMQVIEQINASGYGLTMGVQSRIDTICRDMAERAHVGNIYINRNQIGAIVGVQPFGGAGLSGTGPKAGGPLYLNRLSKPPANTAQPAVLPKFGKAGASKHGDIGELIARAKTAQKNWGRRMPAMNMPDLPDNVPDGDWRKLLDQQAQPISQFMAAETILPSPAGETNQYHLRGRGVVLSLISDAERAIPAWTRSILTGNAVVHICTSDHNLVDQGEFSIFGQLFENPDILQVASLPDPKDLRDILLNQPIDAVLLDQDDPEILEIGTILAQRKGAIIAILHPDDSWDRYVHEQTVTDNIAAAGGDVKLLNA</sequence>
<proteinExistence type="inferred from homology"/>
<dbReference type="Gene3D" id="3.20.20.220">
    <property type="match status" value="1"/>
</dbReference>
<comment type="catalytic activity">
    <reaction evidence="4 5">
        <text>L-glutamate 5-semialdehyde + NAD(+) + H2O = L-glutamate + NADH + 2 H(+)</text>
        <dbReference type="Rhea" id="RHEA:30235"/>
        <dbReference type="ChEBI" id="CHEBI:15377"/>
        <dbReference type="ChEBI" id="CHEBI:15378"/>
        <dbReference type="ChEBI" id="CHEBI:29985"/>
        <dbReference type="ChEBI" id="CHEBI:57540"/>
        <dbReference type="ChEBI" id="CHEBI:57945"/>
        <dbReference type="ChEBI" id="CHEBI:58066"/>
        <dbReference type="EC" id="1.2.1.88"/>
    </reaction>
</comment>
<keyword evidence="5" id="KW-0805">Transcription regulation</keyword>
<evidence type="ECO:0000256" key="5">
    <source>
        <dbReference type="PIRNR" id="PIRNR000197"/>
    </source>
</evidence>
<dbReference type="Gene3D" id="1.20.5.460">
    <property type="entry name" value="Single helix bin"/>
    <property type="match status" value="1"/>
</dbReference>
<comment type="function">
    <text evidence="5">Oxidizes proline to glutamate for use as a carbon and nitrogen source.</text>
</comment>
<evidence type="ECO:0000313" key="10">
    <source>
        <dbReference type="EMBL" id="SIO02245.1"/>
    </source>
</evidence>
<dbReference type="Pfam" id="PF14850">
    <property type="entry name" value="Pro_dh-DNA_bdg"/>
    <property type="match status" value="1"/>
</dbReference>
<dbReference type="InterPro" id="IPR024082">
    <property type="entry name" value="PRODH_PutA_dom_II"/>
</dbReference>
<keyword evidence="5" id="KW-0285">Flavoprotein</keyword>
<comment type="catalytic activity">
    <reaction evidence="5">
        <text>L-proline + a quinone = (S)-1-pyrroline-5-carboxylate + a quinol + H(+)</text>
        <dbReference type="Rhea" id="RHEA:23784"/>
        <dbReference type="ChEBI" id="CHEBI:15378"/>
        <dbReference type="ChEBI" id="CHEBI:17388"/>
        <dbReference type="ChEBI" id="CHEBI:24646"/>
        <dbReference type="ChEBI" id="CHEBI:60039"/>
        <dbReference type="ChEBI" id="CHEBI:132124"/>
        <dbReference type="EC" id="1.5.5.2"/>
    </reaction>
</comment>
<evidence type="ECO:0000259" key="8">
    <source>
        <dbReference type="Pfam" id="PF01619"/>
    </source>
</evidence>
<dbReference type="InterPro" id="IPR016163">
    <property type="entry name" value="Ald_DH_C"/>
</dbReference>
<dbReference type="InterPro" id="IPR016162">
    <property type="entry name" value="Ald_DH_N"/>
</dbReference>
<dbReference type="InterPro" id="IPR024089">
    <property type="entry name" value="PRODH_PutA_dom_I/II"/>
</dbReference>
<protein>
    <recommendedName>
        <fullName evidence="5">Bifunctional protein PutA</fullName>
    </recommendedName>
    <domain>
        <recommendedName>
            <fullName evidence="5">Proline dehydrogenase</fullName>
            <ecNumber evidence="5">1.5.5.2</ecNumber>
        </recommendedName>
        <alternativeName>
            <fullName evidence="5">Proline oxidase</fullName>
        </alternativeName>
    </domain>
    <domain>
        <recommendedName>
            <fullName evidence="5">Delta-1-pyrroline-5-carboxylate dehydrogenase</fullName>
            <shortName evidence="5">P5C dehydrogenase</shortName>
            <ecNumber evidence="5">1.2.1.88</ecNumber>
        </recommendedName>
        <alternativeName>
            <fullName evidence="5">L-glutamate gamma-semialdehyde dehydrogenase</fullName>
        </alternativeName>
    </domain>
</protein>
<dbReference type="PANTHER" id="PTHR42862">
    <property type="entry name" value="DELTA-1-PYRROLINE-5-CARBOXYLATE DEHYDROGENASE 1, ISOFORM A-RELATED"/>
    <property type="match status" value="1"/>
</dbReference>
<dbReference type="InterPro" id="IPR005933">
    <property type="entry name" value="PutA_C"/>
</dbReference>
<keyword evidence="11" id="KW-1185">Reference proteome</keyword>
<feature type="active site" evidence="6">
    <location>
        <position position="782"/>
    </location>
</feature>
<organism evidence="10 11">
    <name type="scientific">Parasphingorhabdus marina DSM 22363</name>
    <dbReference type="NCBI Taxonomy" id="1123272"/>
    <lineage>
        <taxon>Bacteria</taxon>
        <taxon>Pseudomonadati</taxon>
        <taxon>Pseudomonadota</taxon>
        <taxon>Alphaproteobacteria</taxon>
        <taxon>Sphingomonadales</taxon>
        <taxon>Sphingomonadaceae</taxon>
        <taxon>Parasphingorhabdus</taxon>
    </lineage>
</organism>
<keyword evidence="5" id="KW-0804">Transcription</keyword>
<dbReference type="Gene3D" id="3.40.605.10">
    <property type="entry name" value="Aldehyde Dehydrogenase, Chain A, domain 1"/>
    <property type="match status" value="1"/>
</dbReference>
<dbReference type="GO" id="GO:0003700">
    <property type="term" value="F:DNA-binding transcription factor activity"/>
    <property type="evidence" value="ECO:0007669"/>
    <property type="project" value="InterPro"/>
</dbReference>
<dbReference type="RefSeq" id="WP_084192704.1">
    <property type="nucleotide sequence ID" value="NZ_FSQW01000002.1"/>
</dbReference>
<dbReference type="PANTHER" id="PTHR42862:SF1">
    <property type="entry name" value="DELTA-1-PYRROLINE-5-CARBOXYLATE DEHYDROGENASE 2, ISOFORM A-RELATED"/>
    <property type="match status" value="1"/>
</dbReference>
<dbReference type="NCBIfam" id="NF008869">
    <property type="entry name" value="PRK11904.1"/>
    <property type="match status" value="1"/>
</dbReference>
<dbReference type="Proteomes" id="UP000185192">
    <property type="component" value="Unassembled WGS sequence"/>
</dbReference>
<dbReference type="CDD" id="cd07125">
    <property type="entry name" value="ALDH_PutA-P5CDH"/>
    <property type="match status" value="1"/>
</dbReference>
<dbReference type="PROSITE" id="PS00070">
    <property type="entry name" value="ALDEHYDE_DEHYDR_CYS"/>
    <property type="match status" value="1"/>
</dbReference>
<dbReference type="STRING" id="1123272.SAMN02745824_2667"/>
<keyword evidence="2 5" id="KW-0560">Oxidoreductase</keyword>
<feature type="domain" description="Aldehyde dehydrogenase" evidence="7">
    <location>
        <begin position="564"/>
        <end position="1001"/>
    </location>
</feature>
<keyword evidence="3 5" id="KW-0520">NAD</keyword>
<keyword evidence="5" id="KW-0642">Proline metabolism</keyword>
<keyword evidence="5" id="KW-0238">DNA-binding</keyword>
<evidence type="ECO:0000256" key="6">
    <source>
        <dbReference type="PIRSR" id="PIRSR000197-1"/>
    </source>
</evidence>
<dbReference type="InterPro" id="IPR016160">
    <property type="entry name" value="Ald_DH_CS_CYS"/>
</dbReference>
<comment type="cofactor">
    <cofactor evidence="5">
        <name>FAD</name>
        <dbReference type="ChEBI" id="CHEBI:57692"/>
    </cofactor>
</comment>
<keyword evidence="5" id="KW-0678">Repressor</keyword>
<evidence type="ECO:0000256" key="4">
    <source>
        <dbReference type="ARBA" id="ARBA00048142"/>
    </source>
</evidence>
<comment type="pathway">
    <text evidence="5">Amino-acid degradation; L-proline degradation into L-glutamate; L-glutamate from L-proline: step 1/2.</text>
</comment>
<gene>
    <name evidence="10" type="ORF">SAMN02745824_2667</name>
</gene>
<comment type="similarity">
    <text evidence="5">In the N-terminal section; belongs to the proline dehydrogenase family.</text>
</comment>
<dbReference type="SUPFAM" id="SSF81935">
    <property type="entry name" value="N-terminal domain of bifunctional PutA protein"/>
    <property type="match status" value="1"/>
</dbReference>
<dbReference type="Pfam" id="PF00171">
    <property type="entry name" value="Aldedh"/>
    <property type="match status" value="1"/>
</dbReference>
<dbReference type="SUPFAM" id="SSF51730">
    <property type="entry name" value="FAD-linked oxidoreductase"/>
    <property type="match status" value="1"/>
</dbReference>
<evidence type="ECO:0000256" key="1">
    <source>
        <dbReference type="ARBA" id="ARBA00004786"/>
    </source>
</evidence>
<evidence type="ECO:0000259" key="7">
    <source>
        <dbReference type="Pfam" id="PF00171"/>
    </source>
</evidence>
<dbReference type="EC" id="1.5.5.2" evidence="5"/>
<dbReference type="GO" id="GO:0009898">
    <property type="term" value="C:cytoplasmic side of plasma membrane"/>
    <property type="evidence" value="ECO:0007669"/>
    <property type="project" value="TreeGrafter"/>
</dbReference>
<evidence type="ECO:0000259" key="9">
    <source>
        <dbReference type="Pfam" id="PF14850"/>
    </source>
</evidence>
<dbReference type="EC" id="1.2.1.88" evidence="5"/>
<dbReference type="NCBIfam" id="TIGR01238">
    <property type="entry name" value="D1pyr5carbox3"/>
    <property type="match status" value="1"/>
</dbReference>
<feature type="active site" evidence="6">
    <location>
        <position position="816"/>
    </location>
</feature>
<name>A0A1N6G3X6_9SPHN</name>
<evidence type="ECO:0000256" key="2">
    <source>
        <dbReference type="ARBA" id="ARBA00023002"/>
    </source>
</evidence>
<dbReference type="UniPathway" id="UPA00261">
    <property type="reaction ID" value="UER00373"/>
</dbReference>
<reference evidence="11" key="1">
    <citation type="submission" date="2016-11" db="EMBL/GenBank/DDBJ databases">
        <authorList>
            <person name="Varghese N."/>
            <person name="Submissions S."/>
        </authorList>
    </citation>
    <scope>NUCLEOTIDE SEQUENCE [LARGE SCALE GENOMIC DNA]</scope>
    <source>
        <strain evidence="11">DSM 22363</strain>
    </source>
</reference>
<feature type="domain" description="Proline dehydrogenase PutA" evidence="9">
    <location>
        <begin position="67"/>
        <end position="176"/>
    </location>
</feature>
<dbReference type="InterPro" id="IPR002872">
    <property type="entry name" value="Proline_DH_dom"/>
</dbReference>
<dbReference type="InterPro" id="IPR050485">
    <property type="entry name" value="Proline_metab_enzyme"/>
</dbReference>